<dbReference type="OrthoDB" id="1150062at2"/>
<protein>
    <recommendedName>
        <fullName evidence="3">Leucine-rich repeat domain-containing protein</fullName>
    </recommendedName>
</protein>
<dbReference type="RefSeq" id="WP_064088073.1">
    <property type="nucleotide sequence ID" value="NZ_LXSG01000039.1"/>
</dbReference>
<evidence type="ECO:0000313" key="2">
    <source>
        <dbReference type="Proteomes" id="UP000077589"/>
    </source>
</evidence>
<sequence>MYLRFFPENATSIEHAEVILEKNDTLEDIKAFMNQHQCFKLFVSGAFGFDQDKLPFDEPADFIEAITIQCSKIRDLTPLYFLKNIKKICLEGNPDIKGGLDLHQFQHLERVDFYDSIKNITGLFDHKNLKAVYIEPKKLKCLSIEEENHTIEHLGLSNSHIADIADIQKFPALKSIELAYLPKITNISFLLRCKQISEIQICSCKKIENLIETLSKLDSLTSITLWNQGNIDTIQPFRCLSKLQIVRLWEATKILDGKVSFLDQMPDMQHLEIKSYAHYDK</sequence>
<name>A0A1A9RCJ8_EIKCO</name>
<reference evidence="2" key="1">
    <citation type="submission" date="2016-05" db="EMBL/GenBank/DDBJ databases">
        <title>Draft genome of Corynebacterium afermentans subsp. afermentans LCDC 88199T.</title>
        <authorList>
            <person name="Bernier A.-M."/>
            <person name="Bernard K."/>
        </authorList>
    </citation>
    <scope>NUCLEOTIDE SEQUENCE [LARGE SCALE GENOMIC DNA]</scope>
    <source>
        <strain evidence="2">NML04-0072</strain>
    </source>
</reference>
<accession>A0A1A9RCJ8</accession>
<organism evidence="1 2">
    <name type="scientific">Eikenella corrodens</name>
    <dbReference type="NCBI Taxonomy" id="539"/>
    <lineage>
        <taxon>Bacteria</taxon>
        <taxon>Pseudomonadati</taxon>
        <taxon>Pseudomonadota</taxon>
        <taxon>Betaproteobacteria</taxon>
        <taxon>Neisseriales</taxon>
        <taxon>Neisseriaceae</taxon>
        <taxon>Eikenella</taxon>
    </lineage>
</organism>
<gene>
    <name evidence="1" type="ORF">A7P90_10250</name>
</gene>
<comment type="caution">
    <text evidence="1">The sequence shown here is derived from an EMBL/GenBank/DDBJ whole genome shotgun (WGS) entry which is preliminary data.</text>
</comment>
<dbReference type="SUPFAM" id="SSF52058">
    <property type="entry name" value="L domain-like"/>
    <property type="match status" value="1"/>
</dbReference>
<dbReference type="Gene3D" id="3.80.10.10">
    <property type="entry name" value="Ribonuclease Inhibitor"/>
    <property type="match status" value="1"/>
</dbReference>
<evidence type="ECO:0008006" key="3">
    <source>
        <dbReference type="Google" id="ProtNLM"/>
    </source>
</evidence>
<dbReference type="STRING" id="539.A7P85_06625"/>
<proteinExistence type="predicted"/>
<evidence type="ECO:0000313" key="1">
    <source>
        <dbReference type="EMBL" id="OAM16626.1"/>
    </source>
</evidence>
<dbReference type="Proteomes" id="UP000077589">
    <property type="component" value="Unassembled WGS sequence"/>
</dbReference>
<dbReference type="AlphaFoldDB" id="A0A1A9RCJ8"/>
<dbReference type="EMBL" id="LXSG01000039">
    <property type="protein sequence ID" value="OAM16626.1"/>
    <property type="molecule type" value="Genomic_DNA"/>
</dbReference>
<dbReference type="InterPro" id="IPR032675">
    <property type="entry name" value="LRR_dom_sf"/>
</dbReference>